<protein>
    <submittedName>
        <fullName evidence="2">Beta-glucosidase 24-like</fullName>
    </submittedName>
</protein>
<dbReference type="STRING" id="2094558.A0A314U8I2"/>
<comment type="similarity">
    <text evidence="1">Belongs to the glycosyl hydrolase 1 family.</text>
</comment>
<accession>A0A314U8I2</accession>
<evidence type="ECO:0000256" key="1">
    <source>
        <dbReference type="ARBA" id="ARBA00010838"/>
    </source>
</evidence>
<dbReference type="Proteomes" id="UP000250321">
    <property type="component" value="Unassembled WGS sequence"/>
</dbReference>
<dbReference type="InterPro" id="IPR017853">
    <property type="entry name" value="GH"/>
</dbReference>
<comment type="caution">
    <text evidence="2">The sequence shown here is derived from an EMBL/GenBank/DDBJ whole genome shotgun (WGS) entry which is preliminary data.</text>
</comment>
<sequence>MAIKSGVNVRGYFHWALFDDLEWGDDYTTRFGFIISITKTISSAFLKCQLSGSLNSQRVRLDVLKILESYLYYVEWKRA</sequence>
<name>A0A314U8I2_PRUYE</name>
<evidence type="ECO:0000313" key="2">
    <source>
        <dbReference type="EMBL" id="PQM33172.1"/>
    </source>
</evidence>
<gene>
    <name evidence="2" type="ORF">Pyn_16840</name>
</gene>
<dbReference type="InterPro" id="IPR001360">
    <property type="entry name" value="Glyco_hydro_1"/>
</dbReference>
<reference evidence="2 3" key="1">
    <citation type="submission" date="2018-02" db="EMBL/GenBank/DDBJ databases">
        <title>Draft genome of wild Prunus yedoensis var. nudiflora.</title>
        <authorList>
            <person name="Baek S."/>
            <person name="Kim J.-H."/>
            <person name="Choi K."/>
            <person name="Kim G.-B."/>
            <person name="Cho A."/>
            <person name="Jang H."/>
            <person name="Shin C.-H."/>
            <person name="Yu H.-J."/>
            <person name="Mun J.-H."/>
        </authorList>
    </citation>
    <scope>NUCLEOTIDE SEQUENCE [LARGE SCALE GENOMIC DNA]</scope>
    <source>
        <strain evidence="3">cv. Jeju island</strain>
        <tissue evidence="2">Leaf</tissue>
    </source>
</reference>
<dbReference type="SUPFAM" id="SSF51445">
    <property type="entry name" value="(Trans)glycosidases"/>
    <property type="match status" value="1"/>
</dbReference>
<dbReference type="AlphaFoldDB" id="A0A314U8I2"/>
<dbReference type="EMBL" id="PJQY01003962">
    <property type="protein sequence ID" value="PQM33172.1"/>
    <property type="molecule type" value="Genomic_DNA"/>
</dbReference>
<dbReference type="Pfam" id="PF00232">
    <property type="entry name" value="Glyco_hydro_1"/>
    <property type="match status" value="1"/>
</dbReference>
<proteinExistence type="inferred from homology"/>
<dbReference type="GO" id="GO:0005975">
    <property type="term" value="P:carbohydrate metabolic process"/>
    <property type="evidence" value="ECO:0007669"/>
    <property type="project" value="InterPro"/>
</dbReference>
<organism evidence="2 3">
    <name type="scientific">Prunus yedoensis var. nudiflora</name>
    <dbReference type="NCBI Taxonomy" id="2094558"/>
    <lineage>
        <taxon>Eukaryota</taxon>
        <taxon>Viridiplantae</taxon>
        <taxon>Streptophyta</taxon>
        <taxon>Embryophyta</taxon>
        <taxon>Tracheophyta</taxon>
        <taxon>Spermatophyta</taxon>
        <taxon>Magnoliopsida</taxon>
        <taxon>eudicotyledons</taxon>
        <taxon>Gunneridae</taxon>
        <taxon>Pentapetalae</taxon>
        <taxon>rosids</taxon>
        <taxon>fabids</taxon>
        <taxon>Rosales</taxon>
        <taxon>Rosaceae</taxon>
        <taxon>Amygdaloideae</taxon>
        <taxon>Amygdaleae</taxon>
        <taxon>Prunus</taxon>
    </lineage>
</organism>
<keyword evidence="3" id="KW-1185">Reference proteome</keyword>
<dbReference type="Gene3D" id="3.20.20.80">
    <property type="entry name" value="Glycosidases"/>
    <property type="match status" value="1"/>
</dbReference>
<evidence type="ECO:0000313" key="3">
    <source>
        <dbReference type="Proteomes" id="UP000250321"/>
    </source>
</evidence>
<dbReference type="GO" id="GO:0004553">
    <property type="term" value="F:hydrolase activity, hydrolyzing O-glycosyl compounds"/>
    <property type="evidence" value="ECO:0007669"/>
    <property type="project" value="InterPro"/>
</dbReference>
<dbReference type="OrthoDB" id="65569at2759"/>